<sequence length="343" mass="37755">MGLDDNTVHWDRVQQGVERADGRLIWRPYGFPEIIDPSHSYFHEGEIQPKWNVPDKIVVQSAITGAFYTRNANPNQPITTEEILKDAQECARAGASAIHLHMRGDNGYNVLDRDRFKAVVNPLREEFAGISVDGCYVTALKGEWDEMKLALDDNILDGVPVNTAVLYNGDALFAKPAPLMIEKTRLILESGAAPIVAVYTDADVNNAERFLFRSGLLGPGQVWCVLPSIPGASPMENPHQMFTGLLRLVELVRDVDPEAKILVCAAGRASVFLATAAALLGLHIRVGMEDTVWKYPHKDEKITSNLEAFLQIKTIVEALGREVATPAEYREIFGVKPLVGATA</sequence>
<evidence type="ECO:0000313" key="6">
    <source>
        <dbReference type="Proteomes" id="UP001501343"/>
    </source>
</evidence>
<dbReference type="PANTHER" id="PTHR37418:SF2">
    <property type="entry name" value="3-KETO-5-AMINOHEXANOATE CLEAVAGE ENZYME"/>
    <property type="match status" value="1"/>
</dbReference>
<dbReference type="InterPro" id="IPR008567">
    <property type="entry name" value="BKACE"/>
</dbReference>
<dbReference type="RefSeq" id="WP_248148110.1">
    <property type="nucleotide sequence ID" value="NZ_BAAAOF010000004.1"/>
</dbReference>
<dbReference type="InterPro" id="IPR013785">
    <property type="entry name" value="Aldolase_TIM"/>
</dbReference>
<organism evidence="5 6">
    <name type="scientific">Microbacterium aoyamense</name>
    <dbReference type="NCBI Taxonomy" id="344166"/>
    <lineage>
        <taxon>Bacteria</taxon>
        <taxon>Bacillati</taxon>
        <taxon>Actinomycetota</taxon>
        <taxon>Actinomycetes</taxon>
        <taxon>Micrococcales</taxon>
        <taxon>Microbacteriaceae</taxon>
        <taxon>Microbacterium</taxon>
    </lineage>
</organism>
<keyword evidence="3" id="KW-0479">Metal-binding</keyword>
<dbReference type="EMBL" id="BAAAOF010000004">
    <property type="protein sequence ID" value="GAA1930873.1"/>
    <property type="molecule type" value="Genomic_DNA"/>
</dbReference>
<comment type="cofactor">
    <cofactor evidence="1">
        <name>Zn(2+)</name>
        <dbReference type="ChEBI" id="CHEBI:29105"/>
    </cofactor>
</comment>
<evidence type="ECO:0000256" key="1">
    <source>
        <dbReference type="ARBA" id="ARBA00001947"/>
    </source>
</evidence>
<dbReference type="Pfam" id="PF05853">
    <property type="entry name" value="BKACE"/>
    <property type="match status" value="1"/>
</dbReference>
<protein>
    <submittedName>
        <fullName evidence="5">3-keto-5-aminohexanoate cleavage protein</fullName>
    </submittedName>
</protein>
<dbReference type="PANTHER" id="PTHR37418">
    <property type="entry name" value="3-KETO-5-AMINOHEXANOATE CLEAVAGE ENZYME-RELATED"/>
    <property type="match status" value="1"/>
</dbReference>
<keyword evidence="2" id="KW-0808">Transferase</keyword>
<dbReference type="Gene3D" id="3.20.20.70">
    <property type="entry name" value="Aldolase class I"/>
    <property type="match status" value="1"/>
</dbReference>
<evidence type="ECO:0000256" key="4">
    <source>
        <dbReference type="ARBA" id="ARBA00022833"/>
    </source>
</evidence>
<keyword evidence="4" id="KW-0862">Zinc</keyword>
<evidence type="ECO:0000256" key="3">
    <source>
        <dbReference type="ARBA" id="ARBA00022723"/>
    </source>
</evidence>
<keyword evidence="6" id="KW-1185">Reference proteome</keyword>
<proteinExistence type="predicted"/>
<name>A0ABP5B6B6_9MICO</name>
<gene>
    <name evidence="5" type="ORF">GCM10009775_23700</name>
</gene>
<reference evidence="6" key="1">
    <citation type="journal article" date="2019" name="Int. J. Syst. Evol. Microbiol.">
        <title>The Global Catalogue of Microorganisms (GCM) 10K type strain sequencing project: providing services to taxonomists for standard genome sequencing and annotation.</title>
        <authorList>
            <consortium name="The Broad Institute Genomics Platform"/>
            <consortium name="The Broad Institute Genome Sequencing Center for Infectious Disease"/>
            <person name="Wu L."/>
            <person name="Ma J."/>
        </authorList>
    </citation>
    <scope>NUCLEOTIDE SEQUENCE [LARGE SCALE GENOMIC DNA]</scope>
    <source>
        <strain evidence="6">JCM 14900</strain>
    </source>
</reference>
<dbReference type="Proteomes" id="UP001501343">
    <property type="component" value="Unassembled WGS sequence"/>
</dbReference>
<evidence type="ECO:0000313" key="5">
    <source>
        <dbReference type="EMBL" id="GAA1930873.1"/>
    </source>
</evidence>
<accession>A0ABP5B6B6</accession>
<evidence type="ECO:0000256" key="2">
    <source>
        <dbReference type="ARBA" id="ARBA00022679"/>
    </source>
</evidence>
<comment type="caution">
    <text evidence="5">The sequence shown here is derived from an EMBL/GenBank/DDBJ whole genome shotgun (WGS) entry which is preliminary data.</text>
</comment>